<dbReference type="GO" id="GO:0005634">
    <property type="term" value="C:nucleus"/>
    <property type="evidence" value="ECO:0007669"/>
    <property type="project" value="UniProtKB-SubCell"/>
</dbReference>
<dbReference type="AlphaFoldDB" id="A0A8J2KQK8"/>
<evidence type="ECO:0000256" key="4">
    <source>
        <dbReference type="ARBA" id="ARBA00022833"/>
    </source>
</evidence>
<dbReference type="InterPro" id="IPR052035">
    <property type="entry name" value="ZnF_BED_domain_contain"/>
</dbReference>
<sequence>MYKIFCRFQNLSQRTLQECFASQSQKAPTEDPDGPSERCTDSAVVNDFADEPNNIGSTGRGTEPAVPKPKIANSAVWKYFHKRANLGQSVCKYCEKVVQSTNATNAKRHLKICQPDKHATVVLDDNKSRSKYTVKLTSLSFSKYYEVNHPKQLKFRKALAAIVSGTTITASSLCTEEVREAFHAADPKLRVPHRSTINKDSKALVS</sequence>
<evidence type="ECO:0000256" key="5">
    <source>
        <dbReference type="ARBA" id="ARBA00023015"/>
    </source>
</evidence>
<keyword evidence="3 8" id="KW-0863">Zinc-finger</keyword>
<keyword evidence="5" id="KW-0805">Transcription regulation</keyword>
<organism evidence="10 11">
    <name type="scientific">Allacma fusca</name>
    <dbReference type="NCBI Taxonomy" id="39272"/>
    <lineage>
        <taxon>Eukaryota</taxon>
        <taxon>Metazoa</taxon>
        <taxon>Ecdysozoa</taxon>
        <taxon>Arthropoda</taxon>
        <taxon>Hexapoda</taxon>
        <taxon>Collembola</taxon>
        <taxon>Symphypleona</taxon>
        <taxon>Sminthuridae</taxon>
        <taxon>Allacma</taxon>
    </lineage>
</organism>
<evidence type="ECO:0000256" key="3">
    <source>
        <dbReference type="ARBA" id="ARBA00022771"/>
    </source>
</evidence>
<dbReference type="PANTHER" id="PTHR46481">
    <property type="entry name" value="ZINC FINGER BED DOMAIN-CONTAINING PROTEIN 4"/>
    <property type="match status" value="1"/>
</dbReference>
<comment type="subcellular location">
    <subcellularLocation>
        <location evidence="1">Nucleus</location>
    </subcellularLocation>
</comment>
<feature type="non-terminal residue" evidence="10">
    <location>
        <position position="1"/>
    </location>
</feature>
<dbReference type="SMART" id="SM00614">
    <property type="entry name" value="ZnF_BED"/>
    <property type="match status" value="1"/>
</dbReference>
<keyword evidence="6" id="KW-0804">Transcription</keyword>
<evidence type="ECO:0000256" key="8">
    <source>
        <dbReference type="PROSITE-ProRule" id="PRU00027"/>
    </source>
</evidence>
<evidence type="ECO:0000259" key="9">
    <source>
        <dbReference type="PROSITE" id="PS50808"/>
    </source>
</evidence>
<evidence type="ECO:0000256" key="6">
    <source>
        <dbReference type="ARBA" id="ARBA00023163"/>
    </source>
</evidence>
<dbReference type="Pfam" id="PF02892">
    <property type="entry name" value="zf-BED"/>
    <property type="match status" value="1"/>
</dbReference>
<name>A0A8J2KQK8_9HEXA</name>
<dbReference type="PANTHER" id="PTHR46481:SF10">
    <property type="entry name" value="ZINC FINGER BED DOMAIN-CONTAINING PROTEIN 39"/>
    <property type="match status" value="1"/>
</dbReference>
<dbReference type="GO" id="GO:0008270">
    <property type="term" value="F:zinc ion binding"/>
    <property type="evidence" value="ECO:0007669"/>
    <property type="project" value="UniProtKB-KW"/>
</dbReference>
<keyword evidence="4" id="KW-0862">Zinc</keyword>
<dbReference type="PROSITE" id="PS50808">
    <property type="entry name" value="ZF_BED"/>
    <property type="match status" value="1"/>
</dbReference>
<comment type="caution">
    <text evidence="10">The sequence shown here is derived from an EMBL/GenBank/DDBJ whole genome shotgun (WGS) entry which is preliminary data.</text>
</comment>
<dbReference type="OrthoDB" id="109171at2759"/>
<proteinExistence type="predicted"/>
<protein>
    <recommendedName>
        <fullName evidence="9">BED-type domain-containing protein</fullName>
    </recommendedName>
</protein>
<evidence type="ECO:0000256" key="7">
    <source>
        <dbReference type="ARBA" id="ARBA00023242"/>
    </source>
</evidence>
<feature type="domain" description="BED-type" evidence="9">
    <location>
        <begin position="71"/>
        <end position="125"/>
    </location>
</feature>
<keyword evidence="7" id="KW-0539">Nucleus</keyword>
<gene>
    <name evidence="10" type="ORF">AFUS01_LOCUS31038</name>
</gene>
<reference evidence="10" key="1">
    <citation type="submission" date="2021-06" db="EMBL/GenBank/DDBJ databases">
        <authorList>
            <person name="Hodson N. C."/>
            <person name="Mongue J. A."/>
            <person name="Jaron S. K."/>
        </authorList>
    </citation>
    <scope>NUCLEOTIDE SEQUENCE</scope>
</reference>
<keyword evidence="11" id="KW-1185">Reference proteome</keyword>
<evidence type="ECO:0000256" key="2">
    <source>
        <dbReference type="ARBA" id="ARBA00022723"/>
    </source>
</evidence>
<keyword evidence="2" id="KW-0479">Metal-binding</keyword>
<evidence type="ECO:0000256" key="1">
    <source>
        <dbReference type="ARBA" id="ARBA00004123"/>
    </source>
</evidence>
<evidence type="ECO:0000313" key="10">
    <source>
        <dbReference type="EMBL" id="CAG7820657.1"/>
    </source>
</evidence>
<dbReference type="InterPro" id="IPR003656">
    <property type="entry name" value="Znf_BED"/>
</dbReference>
<accession>A0A8J2KQK8</accession>
<dbReference type="EMBL" id="CAJVCH010486052">
    <property type="protein sequence ID" value="CAG7820657.1"/>
    <property type="molecule type" value="Genomic_DNA"/>
</dbReference>
<dbReference type="Proteomes" id="UP000708208">
    <property type="component" value="Unassembled WGS sequence"/>
</dbReference>
<dbReference type="GO" id="GO:0003677">
    <property type="term" value="F:DNA binding"/>
    <property type="evidence" value="ECO:0007669"/>
    <property type="project" value="InterPro"/>
</dbReference>
<evidence type="ECO:0000313" key="11">
    <source>
        <dbReference type="Proteomes" id="UP000708208"/>
    </source>
</evidence>